<evidence type="ECO:0000256" key="8">
    <source>
        <dbReference type="SAM" id="MobiDB-lite"/>
    </source>
</evidence>
<name>A0AAD2DC97_EUPCR</name>
<comment type="caution">
    <text evidence="10">The sequence shown here is derived from an EMBL/GenBank/DDBJ whole genome shotgun (WGS) entry which is preliminary data.</text>
</comment>
<keyword evidence="6 7" id="KW-0012">Acyltransferase</keyword>
<accession>A0AAD2DC97</accession>
<evidence type="ECO:0000313" key="10">
    <source>
        <dbReference type="EMBL" id="CAI2387171.1"/>
    </source>
</evidence>
<evidence type="ECO:0000256" key="6">
    <source>
        <dbReference type="ARBA" id="ARBA00023315"/>
    </source>
</evidence>
<comment type="domain">
    <text evidence="7">The DHHC domain is required for palmitoyltransferase activity.</text>
</comment>
<dbReference type="EC" id="2.3.1.225" evidence="7"/>
<comment type="similarity">
    <text evidence="7">Belongs to the DHHC palmitoyltransferase family.</text>
</comment>
<dbReference type="GO" id="GO:0006612">
    <property type="term" value="P:protein targeting to membrane"/>
    <property type="evidence" value="ECO:0007669"/>
    <property type="project" value="TreeGrafter"/>
</dbReference>
<comment type="subcellular location">
    <subcellularLocation>
        <location evidence="1">Membrane</location>
        <topology evidence="1">Multi-pass membrane protein</topology>
    </subcellularLocation>
</comment>
<dbReference type="EMBL" id="CAMPGE010029688">
    <property type="protein sequence ID" value="CAI2387171.1"/>
    <property type="molecule type" value="Genomic_DNA"/>
</dbReference>
<evidence type="ECO:0000256" key="3">
    <source>
        <dbReference type="ARBA" id="ARBA00022692"/>
    </source>
</evidence>
<evidence type="ECO:0000256" key="4">
    <source>
        <dbReference type="ARBA" id="ARBA00022989"/>
    </source>
</evidence>
<dbReference type="PANTHER" id="PTHR22883:SF203">
    <property type="entry name" value="PALMITOYLTRANSFERASE"/>
    <property type="match status" value="1"/>
</dbReference>
<dbReference type="Proteomes" id="UP001295684">
    <property type="component" value="Unassembled WGS sequence"/>
</dbReference>
<feature type="compositionally biased region" description="Basic and acidic residues" evidence="8">
    <location>
        <begin position="320"/>
        <end position="332"/>
    </location>
</feature>
<evidence type="ECO:0000256" key="5">
    <source>
        <dbReference type="ARBA" id="ARBA00023136"/>
    </source>
</evidence>
<dbReference type="GO" id="GO:0016020">
    <property type="term" value="C:membrane"/>
    <property type="evidence" value="ECO:0007669"/>
    <property type="project" value="UniProtKB-SubCell"/>
</dbReference>
<dbReference type="GO" id="GO:0019706">
    <property type="term" value="F:protein-cysteine S-palmitoyltransferase activity"/>
    <property type="evidence" value="ECO:0007669"/>
    <property type="project" value="UniProtKB-EC"/>
</dbReference>
<evidence type="ECO:0000256" key="7">
    <source>
        <dbReference type="RuleBase" id="RU079119"/>
    </source>
</evidence>
<dbReference type="PROSITE" id="PS50216">
    <property type="entry name" value="DHHC"/>
    <property type="match status" value="1"/>
</dbReference>
<evidence type="ECO:0000256" key="2">
    <source>
        <dbReference type="ARBA" id="ARBA00022679"/>
    </source>
</evidence>
<dbReference type="GO" id="GO:0005783">
    <property type="term" value="C:endoplasmic reticulum"/>
    <property type="evidence" value="ECO:0007669"/>
    <property type="project" value="TreeGrafter"/>
</dbReference>
<feature type="domain" description="Palmitoyltransferase DHHC" evidence="9">
    <location>
        <begin position="106"/>
        <end position="238"/>
    </location>
</feature>
<gene>
    <name evidence="10" type="ORF">ECRASSUSDP1_LOCUS28799</name>
</gene>
<keyword evidence="3 7" id="KW-0812">Transmembrane</keyword>
<keyword evidence="5 7" id="KW-0472">Membrane</keyword>
<proteinExistence type="inferred from homology"/>
<feature type="transmembrane region" description="Helical" evidence="7">
    <location>
        <begin position="61"/>
        <end position="85"/>
    </location>
</feature>
<feature type="transmembrane region" description="Helical" evidence="7">
    <location>
        <begin position="33"/>
        <end position="54"/>
    </location>
</feature>
<feature type="transmembrane region" description="Helical" evidence="7">
    <location>
        <begin position="197"/>
        <end position="226"/>
    </location>
</feature>
<evidence type="ECO:0000256" key="1">
    <source>
        <dbReference type="ARBA" id="ARBA00004141"/>
    </source>
</evidence>
<sequence>MENSEMTEEDIKRKRSSRVRTHGLKFPWHPFQIGAWIFYLANFFSYYLAVMISFKHNTGVFVVFTIIFTVLILVVFILAIISTLIDPTDEVVKRGIKEPSPEYAFYCKICESNVSNNSKHCGQCNRCVANFDHHCKWLNNCVGDVNYKLFIYLCISILIFQSCYLIILLYSVIEFFTNRSQYENSIGDIYGKSDAGGFLAATIALFCLNLLPLLAIVNLLSLHAWLKKKGLSTYEYIVEKRERQQQMKEKMNEVRLHLGSEEQKESKDHLNSSRSEDPHEREFKKNQSDTKTKGSILEFNDEVSKGSLLVSKNRQHNIDMKDEYLESNEEAKNSLSPEAEQEMGFRITASSNWKQKDVNTYSSEAVLKGADEPQNIQNEFYHNTKVYDENNSSTSIKNQNNRAKVTDLHIIEDVSESKEISQRAFESFSHN</sequence>
<evidence type="ECO:0000313" key="11">
    <source>
        <dbReference type="Proteomes" id="UP001295684"/>
    </source>
</evidence>
<dbReference type="PANTHER" id="PTHR22883">
    <property type="entry name" value="ZINC FINGER DHHC DOMAIN CONTAINING PROTEIN"/>
    <property type="match status" value="1"/>
</dbReference>
<dbReference type="AlphaFoldDB" id="A0AAD2DC97"/>
<dbReference type="Pfam" id="PF01529">
    <property type="entry name" value="DHHC"/>
    <property type="match status" value="1"/>
</dbReference>
<protein>
    <recommendedName>
        <fullName evidence="7">Palmitoyltransferase</fullName>
        <ecNumber evidence="7">2.3.1.225</ecNumber>
    </recommendedName>
</protein>
<comment type="catalytic activity">
    <reaction evidence="7">
        <text>L-cysteinyl-[protein] + hexadecanoyl-CoA = S-hexadecanoyl-L-cysteinyl-[protein] + CoA</text>
        <dbReference type="Rhea" id="RHEA:36683"/>
        <dbReference type="Rhea" id="RHEA-COMP:10131"/>
        <dbReference type="Rhea" id="RHEA-COMP:11032"/>
        <dbReference type="ChEBI" id="CHEBI:29950"/>
        <dbReference type="ChEBI" id="CHEBI:57287"/>
        <dbReference type="ChEBI" id="CHEBI:57379"/>
        <dbReference type="ChEBI" id="CHEBI:74151"/>
        <dbReference type="EC" id="2.3.1.225"/>
    </reaction>
</comment>
<keyword evidence="11" id="KW-1185">Reference proteome</keyword>
<feature type="region of interest" description="Disordered" evidence="8">
    <location>
        <begin position="256"/>
        <end position="297"/>
    </location>
</feature>
<feature type="transmembrane region" description="Helical" evidence="7">
    <location>
        <begin position="149"/>
        <end position="176"/>
    </location>
</feature>
<keyword evidence="2 7" id="KW-0808">Transferase</keyword>
<feature type="region of interest" description="Disordered" evidence="8">
    <location>
        <begin position="320"/>
        <end position="339"/>
    </location>
</feature>
<evidence type="ECO:0000259" key="9">
    <source>
        <dbReference type="Pfam" id="PF01529"/>
    </source>
</evidence>
<keyword evidence="4 7" id="KW-1133">Transmembrane helix</keyword>
<dbReference type="GO" id="GO:0005794">
    <property type="term" value="C:Golgi apparatus"/>
    <property type="evidence" value="ECO:0007669"/>
    <property type="project" value="TreeGrafter"/>
</dbReference>
<dbReference type="InterPro" id="IPR001594">
    <property type="entry name" value="Palmitoyltrfase_DHHC"/>
</dbReference>
<feature type="compositionally biased region" description="Basic and acidic residues" evidence="8">
    <location>
        <begin position="256"/>
        <end position="292"/>
    </location>
</feature>
<dbReference type="InterPro" id="IPR039859">
    <property type="entry name" value="PFA4/ZDH16/20/ERF2-like"/>
</dbReference>
<reference evidence="10" key="1">
    <citation type="submission" date="2023-07" db="EMBL/GenBank/DDBJ databases">
        <authorList>
            <consortium name="AG Swart"/>
            <person name="Singh M."/>
            <person name="Singh A."/>
            <person name="Seah K."/>
            <person name="Emmerich C."/>
        </authorList>
    </citation>
    <scope>NUCLEOTIDE SEQUENCE</scope>
    <source>
        <strain evidence="10">DP1</strain>
    </source>
</reference>
<organism evidence="10 11">
    <name type="scientific">Euplotes crassus</name>
    <dbReference type="NCBI Taxonomy" id="5936"/>
    <lineage>
        <taxon>Eukaryota</taxon>
        <taxon>Sar</taxon>
        <taxon>Alveolata</taxon>
        <taxon>Ciliophora</taxon>
        <taxon>Intramacronucleata</taxon>
        <taxon>Spirotrichea</taxon>
        <taxon>Hypotrichia</taxon>
        <taxon>Euplotida</taxon>
        <taxon>Euplotidae</taxon>
        <taxon>Moneuplotes</taxon>
    </lineage>
</organism>